<keyword evidence="6 15" id="KW-0547">Nucleotide-binding</keyword>
<evidence type="ECO:0000256" key="14">
    <source>
        <dbReference type="ARBA" id="ARBA00026013"/>
    </source>
</evidence>
<organism evidence="19 20">
    <name type="scientific">Stappia sediminis</name>
    <dbReference type="NCBI Taxonomy" id="2692190"/>
    <lineage>
        <taxon>Bacteria</taxon>
        <taxon>Pseudomonadati</taxon>
        <taxon>Pseudomonadota</taxon>
        <taxon>Alphaproteobacteria</taxon>
        <taxon>Hyphomicrobiales</taxon>
        <taxon>Stappiaceae</taxon>
        <taxon>Stappia</taxon>
    </lineage>
</organism>
<protein>
    <recommendedName>
        <fullName evidence="15">ATP synthase subunit alpha</fullName>
        <ecNumber evidence="15">7.1.2.2</ecNumber>
    </recommendedName>
    <alternativeName>
        <fullName evidence="15">ATP synthase F1 sector subunit alpha</fullName>
    </alternativeName>
    <alternativeName>
        <fullName evidence="15">F-ATPase subunit alpha</fullName>
    </alternativeName>
</protein>
<evidence type="ECO:0000256" key="9">
    <source>
        <dbReference type="ARBA" id="ARBA00022967"/>
    </source>
</evidence>
<evidence type="ECO:0000256" key="13">
    <source>
        <dbReference type="ARBA" id="ARBA00023310"/>
    </source>
</evidence>
<sequence>MTLEDETRTWIDAARQRLREAEAPPRMDLIGRVEEIGDGVATVSGLRHTKLDELLRFEDGTTGLAMRVGTGEIGCVLLSHGTGITAGSSVRGTGEIIRVPAGKELLGRVVSPVGEPLDGKGPVKAETRQPIERPAPGIVDRDLVTQPLLTGLTVIDAMIPLGRGQRQLVIGDRKTGKTAIAIDTMINQRASDVICVYAAIGQKASSVARVIESVRTHGAFDRCIFVVGAADAAPGAQWITPYAACTMAEYFRDRGQHALLILDDLTKHAIVHRQISLLLRKPPGREAYPGDVFYMHSRLLERAGKLSQELGGGTLTALPVAETQAGNLTAYIPTNLVSITDGQIYLEPKLFYEGQKPAVNVGMSVSRVGGATQAKAIKSLADTLKLDYAQFLELEVFTRFGAMVDERTARKIDHGRRLRAVLGQAEYAPLPLSLQVALLLAVHDGKLDDVPLSEVGKMREAMRKLLPLKYPRVAAEIDRTKQLSDDARSALVDAIEACIAELGGK</sequence>
<evidence type="ECO:0000256" key="6">
    <source>
        <dbReference type="ARBA" id="ARBA00022741"/>
    </source>
</evidence>
<dbReference type="GO" id="GO:0043531">
    <property type="term" value="F:ADP binding"/>
    <property type="evidence" value="ECO:0007669"/>
    <property type="project" value="TreeGrafter"/>
</dbReference>
<dbReference type="Pfam" id="PF00306">
    <property type="entry name" value="ATP-synt_ab_C"/>
    <property type="match status" value="1"/>
</dbReference>
<dbReference type="InterPro" id="IPR038376">
    <property type="entry name" value="ATP_synth_asu_C_sf"/>
</dbReference>
<dbReference type="GO" id="GO:0005524">
    <property type="term" value="F:ATP binding"/>
    <property type="evidence" value="ECO:0007669"/>
    <property type="project" value="UniProtKB-UniRule"/>
</dbReference>
<dbReference type="PANTHER" id="PTHR48082">
    <property type="entry name" value="ATP SYNTHASE SUBUNIT ALPHA, MITOCHONDRIAL"/>
    <property type="match status" value="1"/>
</dbReference>
<evidence type="ECO:0000256" key="1">
    <source>
        <dbReference type="ARBA" id="ARBA00003784"/>
    </source>
</evidence>
<feature type="site" description="Required for activity" evidence="15">
    <location>
        <position position="364"/>
    </location>
</feature>
<name>A0A7X3LY86_9HYPH</name>
<proteinExistence type="inferred from homology"/>
<keyword evidence="10 15" id="KW-0406">Ion transport</keyword>
<dbReference type="EMBL" id="WUMV01000010">
    <property type="protein sequence ID" value="MXN67283.1"/>
    <property type="molecule type" value="Genomic_DNA"/>
</dbReference>
<accession>A0A7X3LY86</accession>
<comment type="catalytic activity">
    <reaction evidence="15">
        <text>ATP + H2O + 4 H(+)(in) = ADP + phosphate + 5 H(+)(out)</text>
        <dbReference type="Rhea" id="RHEA:57720"/>
        <dbReference type="ChEBI" id="CHEBI:15377"/>
        <dbReference type="ChEBI" id="CHEBI:15378"/>
        <dbReference type="ChEBI" id="CHEBI:30616"/>
        <dbReference type="ChEBI" id="CHEBI:43474"/>
        <dbReference type="ChEBI" id="CHEBI:456216"/>
        <dbReference type="EC" id="7.1.2.2"/>
    </reaction>
</comment>
<dbReference type="InterPro" id="IPR005294">
    <property type="entry name" value="ATP_synth_F1_asu"/>
</dbReference>
<evidence type="ECO:0000256" key="10">
    <source>
        <dbReference type="ARBA" id="ARBA00023065"/>
    </source>
</evidence>
<gene>
    <name evidence="15" type="primary">atpA</name>
    <name evidence="19" type="ORF">GR183_20435</name>
</gene>
<comment type="caution">
    <text evidence="19">The sequence shown here is derived from an EMBL/GenBank/DDBJ whole genome shotgun (WGS) entry which is preliminary data.</text>
</comment>
<dbReference type="EC" id="7.1.2.2" evidence="15"/>
<dbReference type="SUPFAM" id="SSF47917">
    <property type="entry name" value="C-terminal domain of alpha and beta subunits of F1 ATP synthase"/>
    <property type="match status" value="1"/>
</dbReference>
<evidence type="ECO:0000256" key="7">
    <source>
        <dbReference type="ARBA" id="ARBA00022781"/>
    </source>
</evidence>
<dbReference type="PROSITE" id="PS00152">
    <property type="entry name" value="ATPASE_ALPHA_BETA"/>
    <property type="match status" value="1"/>
</dbReference>
<comment type="similarity">
    <text evidence="3 15">Belongs to the ATPase alpha/beta chains family.</text>
</comment>
<dbReference type="CDD" id="cd18116">
    <property type="entry name" value="ATP-synt_F1_alpha_N"/>
    <property type="match status" value="1"/>
</dbReference>
<keyword evidence="20" id="KW-1185">Reference proteome</keyword>
<dbReference type="GO" id="GO:0045259">
    <property type="term" value="C:proton-transporting ATP synthase complex"/>
    <property type="evidence" value="ECO:0007669"/>
    <property type="project" value="UniProtKB-KW"/>
</dbReference>
<evidence type="ECO:0000256" key="2">
    <source>
        <dbReference type="ARBA" id="ARBA00004370"/>
    </source>
</evidence>
<dbReference type="InterPro" id="IPR000793">
    <property type="entry name" value="ATP_synth_asu_C"/>
</dbReference>
<dbReference type="Gene3D" id="2.40.30.20">
    <property type="match status" value="1"/>
</dbReference>
<keyword evidence="15" id="KW-1003">Cell membrane</keyword>
<evidence type="ECO:0000259" key="16">
    <source>
        <dbReference type="Pfam" id="PF00006"/>
    </source>
</evidence>
<dbReference type="Gene3D" id="3.40.50.300">
    <property type="entry name" value="P-loop containing nucleotide triphosphate hydrolases"/>
    <property type="match status" value="1"/>
</dbReference>
<dbReference type="NCBIfam" id="NF009884">
    <property type="entry name" value="PRK13343.1"/>
    <property type="match status" value="1"/>
</dbReference>
<dbReference type="CDD" id="cd01132">
    <property type="entry name" value="F1-ATPase_alpha_CD"/>
    <property type="match status" value="1"/>
</dbReference>
<dbReference type="InterPro" id="IPR004100">
    <property type="entry name" value="ATPase_F1/V1/A1_a/bsu_N"/>
</dbReference>
<comment type="subunit">
    <text evidence="14">F-type ATPases have 2 components, CF(1) - the catalytic core - and CF(0) - the membrane proton channel. CF(1) has five subunits: alpha(3), beta(3), gamma(1), delta(1), epsilon(1). CF(0) has four main subunits: a(1), b(1), b'(1) and c(9-12).</text>
</comment>
<dbReference type="InterPro" id="IPR033732">
    <property type="entry name" value="ATP_synth_F1_a_nt-bd_dom"/>
</dbReference>
<keyword evidence="8 15" id="KW-0067">ATP-binding</keyword>
<keyword evidence="11 15" id="KW-0472">Membrane</keyword>
<keyword evidence="9 15" id="KW-1278">Translocase</keyword>
<dbReference type="PANTHER" id="PTHR48082:SF2">
    <property type="entry name" value="ATP SYNTHASE SUBUNIT ALPHA, MITOCHONDRIAL"/>
    <property type="match status" value="1"/>
</dbReference>
<dbReference type="Proteomes" id="UP000433101">
    <property type="component" value="Unassembled WGS sequence"/>
</dbReference>
<keyword evidence="12 15" id="KW-0139">CF(1)</keyword>
<dbReference type="SUPFAM" id="SSF50615">
    <property type="entry name" value="N-terminal domain of alpha and beta subunits of F1 ATP synthase"/>
    <property type="match status" value="1"/>
</dbReference>
<comment type="subcellular location">
    <subcellularLocation>
        <location evidence="15">Cell membrane</location>
        <topology evidence="15">Peripheral membrane protein</topology>
    </subcellularLocation>
    <subcellularLocation>
        <location evidence="2">Membrane</location>
    </subcellularLocation>
</comment>
<feature type="domain" description="ATPase F1/V1/A1 complex alpha/beta subunit nucleotide-binding" evidence="16">
    <location>
        <begin position="151"/>
        <end position="366"/>
    </location>
</feature>
<evidence type="ECO:0000256" key="15">
    <source>
        <dbReference type="HAMAP-Rule" id="MF_01346"/>
    </source>
</evidence>
<dbReference type="NCBIfam" id="TIGR00962">
    <property type="entry name" value="atpA"/>
    <property type="match status" value="1"/>
</dbReference>
<keyword evidence="7 15" id="KW-0375">Hydrogen ion transport</keyword>
<feature type="binding site" evidence="15">
    <location>
        <begin position="171"/>
        <end position="178"/>
    </location>
    <ligand>
        <name>ATP</name>
        <dbReference type="ChEBI" id="CHEBI:30616"/>
    </ligand>
</feature>
<dbReference type="InterPro" id="IPR027417">
    <property type="entry name" value="P-loop_NTPase"/>
</dbReference>
<evidence type="ECO:0000256" key="11">
    <source>
        <dbReference type="ARBA" id="ARBA00023136"/>
    </source>
</evidence>
<evidence type="ECO:0000313" key="19">
    <source>
        <dbReference type="EMBL" id="MXN67283.1"/>
    </source>
</evidence>
<evidence type="ECO:0000256" key="3">
    <source>
        <dbReference type="ARBA" id="ARBA00008936"/>
    </source>
</evidence>
<feature type="domain" description="ATPase F1/V1/A1 complex alpha/beta subunit N-terminal" evidence="18">
    <location>
        <begin position="30"/>
        <end position="94"/>
    </location>
</feature>
<evidence type="ECO:0000256" key="5">
    <source>
        <dbReference type="ARBA" id="ARBA00022519"/>
    </source>
</evidence>
<dbReference type="GO" id="GO:0005886">
    <property type="term" value="C:plasma membrane"/>
    <property type="evidence" value="ECO:0007669"/>
    <property type="project" value="UniProtKB-SubCell"/>
</dbReference>
<dbReference type="InterPro" id="IPR020003">
    <property type="entry name" value="ATPase_a/bsu_AS"/>
</dbReference>
<dbReference type="SUPFAM" id="SSF52540">
    <property type="entry name" value="P-loop containing nucleoside triphosphate hydrolases"/>
    <property type="match status" value="1"/>
</dbReference>
<keyword evidence="13 15" id="KW-0066">ATP synthesis</keyword>
<feature type="domain" description="ATP synthase alpha subunit C-terminal" evidence="17">
    <location>
        <begin position="373"/>
        <end position="497"/>
    </location>
</feature>
<dbReference type="FunFam" id="3.40.50.300:FF:000002">
    <property type="entry name" value="ATP synthase subunit alpha"/>
    <property type="match status" value="1"/>
</dbReference>
<dbReference type="InterPro" id="IPR000194">
    <property type="entry name" value="ATPase_F1/V1/A1_a/bsu_nucl-bd"/>
</dbReference>
<dbReference type="HAMAP" id="MF_01346">
    <property type="entry name" value="ATP_synth_alpha_bact"/>
    <property type="match status" value="1"/>
</dbReference>
<evidence type="ECO:0000313" key="20">
    <source>
        <dbReference type="Proteomes" id="UP000433101"/>
    </source>
</evidence>
<dbReference type="AlphaFoldDB" id="A0A7X3LY86"/>
<keyword evidence="5" id="KW-0997">Cell inner membrane</keyword>
<keyword evidence="4 15" id="KW-0813">Transport</keyword>
<comment type="function">
    <text evidence="1 15">Produces ATP from ADP in the presence of a proton gradient across the membrane. The alpha chain is a regulatory subunit.</text>
</comment>
<dbReference type="Pfam" id="PF00006">
    <property type="entry name" value="ATP-synt_ab"/>
    <property type="match status" value="1"/>
</dbReference>
<evidence type="ECO:0000259" key="18">
    <source>
        <dbReference type="Pfam" id="PF02874"/>
    </source>
</evidence>
<dbReference type="Gene3D" id="1.20.150.20">
    <property type="entry name" value="ATP synthase alpha/beta chain, C-terminal domain"/>
    <property type="match status" value="1"/>
</dbReference>
<evidence type="ECO:0000256" key="12">
    <source>
        <dbReference type="ARBA" id="ARBA00023196"/>
    </source>
</evidence>
<dbReference type="GO" id="GO:0046933">
    <property type="term" value="F:proton-transporting ATP synthase activity, rotational mechanism"/>
    <property type="evidence" value="ECO:0007669"/>
    <property type="project" value="UniProtKB-UniRule"/>
</dbReference>
<dbReference type="InterPro" id="IPR036121">
    <property type="entry name" value="ATPase_F1/V1/A1_a/bsu_N_sf"/>
</dbReference>
<dbReference type="Pfam" id="PF02874">
    <property type="entry name" value="ATP-synt_ab_N"/>
    <property type="match status" value="1"/>
</dbReference>
<evidence type="ECO:0000259" key="17">
    <source>
        <dbReference type="Pfam" id="PF00306"/>
    </source>
</evidence>
<dbReference type="RefSeq" id="WP_160777533.1">
    <property type="nucleotide sequence ID" value="NZ_WUMV01000010.1"/>
</dbReference>
<evidence type="ECO:0000256" key="4">
    <source>
        <dbReference type="ARBA" id="ARBA00022448"/>
    </source>
</evidence>
<dbReference type="CDD" id="cd18113">
    <property type="entry name" value="ATP-synt_F1_alpha_C"/>
    <property type="match status" value="1"/>
</dbReference>
<evidence type="ECO:0000256" key="8">
    <source>
        <dbReference type="ARBA" id="ARBA00022840"/>
    </source>
</evidence>
<dbReference type="InterPro" id="IPR023366">
    <property type="entry name" value="ATP_synth_asu-like_sf"/>
</dbReference>
<reference evidence="19 20" key="1">
    <citation type="submission" date="2019-12" db="EMBL/GenBank/DDBJ databases">
        <authorList>
            <person name="Li M."/>
        </authorList>
    </citation>
    <scope>NUCLEOTIDE SEQUENCE [LARGE SCALE GENOMIC DNA]</scope>
    <source>
        <strain evidence="19 20">GBMRC 2046</strain>
    </source>
</reference>